<keyword evidence="7" id="KW-0106">Calcium</keyword>
<keyword evidence="5 9" id="KW-1133">Transmembrane helix</keyword>
<feature type="binding site" evidence="7">
    <location>
        <position position="25"/>
    </location>
    <ligand>
        <name>Ca(2+)</name>
        <dbReference type="ChEBI" id="CHEBI:29108"/>
    </ligand>
</feature>
<evidence type="ECO:0000313" key="11">
    <source>
        <dbReference type="Proteomes" id="UP001234581"/>
    </source>
</evidence>
<feature type="transmembrane region" description="Helical" evidence="9">
    <location>
        <begin position="115"/>
        <end position="134"/>
    </location>
</feature>
<keyword evidence="8" id="KW-0862">Zinc</keyword>
<keyword evidence="4" id="KW-0378">Hydrolase</keyword>
<name>A0AAD7XTQ4_9FUNG</name>
<evidence type="ECO:0000256" key="4">
    <source>
        <dbReference type="ARBA" id="ARBA00022801"/>
    </source>
</evidence>
<dbReference type="GO" id="GO:0046514">
    <property type="term" value="P:ceramide catabolic process"/>
    <property type="evidence" value="ECO:0007669"/>
    <property type="project" value="TreeGrafter"/>
</dbReference>
<dbReference type="RefSeq" id="XP_058339024.1">
    <property type="nucleotide sequence ID" value="XM_058490168.1"/>
</dbReference>
<feature type="transmembrane region" description="Helical" evidence="9">
    <location>
        <begin position="35"/>
        <end position="54"/>
    </location>
</feature>
<evidence type="ECO:0000256" key="3">
    <source>
        <dbReference type="ARBA" id="ARBA00022692"/>
    </source>
</evidence>
<comment type="cofactor">
    <cofactor evidence="8">
        <name>Zn(2+)</name>
        <dbReference type="ChEBI" id="CHEBI:29105"/>
    </cofactor>
</comment>
<feature type="binding site" evidence="8">
    <location>
        <position position="211"/>
    </location>
    <ligand>
        <name>Zn(2+)</name>
        <dbReference type="ChEBI" id="CHEBI:29105"/>
        <note>catalytic</note>
    </ligand>
</feature>
<organism evidence="10 11">
    <name type="scientific">Lichtheimia ornata</name>
    <dbReference type="NCBI Taxonomy" id="688661"/>
    <lineage>
        <taxon>Eukaryota</taxon>
        <taxon>Fungi</taxon>
        <taxon>Fungi incertae sedis</taxon>
        <taxon>Mucoromycota</taxon>
        <taxon>Mucoromycotina</taxon>
        <taxon>Mucoromycetes</taxon>
        <taxon>Mucorales</taxon>
        <taxon>Lichtheimiaceae</taxon>
        <taxon>Lichtheimia</taxon>
    </lineage>
</organism>
<gene>
    <name evidence="10" type="ORF">O0I10_010185</name>
</gene>
<feature type="binding site" evidence="7">
    <location>
        <position position="34"/>
    </location>
    <ligand>
        <name>Ca(2+)</name>
        <dbReference type="ChEBI" id="CHEBI:29108"/>
    </ligand>
</feature>
<dbReference type="GO" id="GO:0046513">
    <property type="term" value="P:ceramide biosynthetic process"/>
    <property type="evidence" value="ECO:0007669"/>
    <property type="project" value="TreeGrafter"/>
</dbReference>
<keyword evidence="11" id="KW-1185">Reference proteome</keyword>
<feature type="binding site" evidence="8">
    <location>
        <position position="81"/>
    </location>
    <ligand>
        <name>Zn(2+)</name>
        <dbReference type="ChEBI" id="CHEBI:29105"/>
        <note>catalytic</note>
    </ligand>
</feature>
<feature type="binding site" evidence="7">
    <location>
        <position position="21"/>
    </location>
    <ligand>
        <name>Ca(2+)</name>
        <dbReference type="ChEBI" id="CHEBI:29108"/>
    </ligand>
</feature>
<evidence type="ECO:0000256" key="1">
    <source>
        <dbReference type="ARBA" id="ARBA00004141"/>
    </source>
</evidence>
<feature type="binding site" evidence="7">
    <location>
        <position position="23"/>
    </location>
    <ligand>
        <name>Ca(2+)</name>
        <dbReference type="ChEBI" id="CHEBI:29108"/>
    </ligand>
</feature>
<evidence type="ECO:0000256" key="2">
    <source>
        <dbReference type="ARBA" id="ARBA00009780"/>
    </source>
</evidence>
<dbReference type="InterPro" id="IPR008901">
    <property type="entry name" value="ACER"/>
</dbReference>
<dbReference type="EMBL" id="JARTCD010000066">
    <property type="protein sequence ID" value="KAJ8654110.1"/>
    <property type="molecule type" value="Genomic_DNA"/>
</dbReference>
<sequence>MTEQQHLAEGYWGAITSSVDWCEENYTHSYYVAEFWNSVSSLAMVFLGALGVALHHRSLGWRLSLSYLLIVVVGIGSILFHATLQFENQMWDEVPMVWTACYLFGLLLNENGYRGAVYPVAISIYCAFATYVTSQSSGTMQFYMFQSSFGCVMWSCLWFVSKMYRAVQDKEITKLFHRGAQFLALALGVWLFDKNMCHVYHEYNLFNPQLHAWWHVLMSSSLHYLYVACGHEMARNQGLDPYIGYFAYFIPYVKIKEKKK</sequence>
<comment type="similarity">
    <text evidence="2">Belongs to the alkaline ceramidase family.</text>
</comment>
<evidence type="ECO:0000256" key="5">
    <source>
        <dbReference type="ARBA" id="ARBA00022989"/>
    </source>
</evidence>
<feature type="transmembrane region" description="Helical" evidence="9">
    <location>
        <begin position="90"/>
        <end position="108"/>
    </location>
</feature>
<comment type="caution">
    <text evidence="10">The sequence shown here is derived from an EMBL/GenBank/DDBJ whole genome shotgun (WGS) entry which is preliminary data.</text>
</comment>
<proteinExistence type="inferred from homology"/>
<dbReference type="GO" id="GO:0016811">
    <property type="term" value="F:hydrolase activity, acting on carbon-nitrogen (but not peptide) bonds, in linear amides"/>
    <property type="evidence" value="ECO:0007669"/>
    <property type="project" value="InterPro"/>
</dbReference>
<keyword evidence="6 9" id="KW-0472">Membrane</keyword>
<evidence type="ECO:0008006" key="12">
    <source>
        <dbReference type="Google" id="ProtNLM"/>
    </source>
</evidence>
<dbReference type="Pfam" id="PF05875">
    <property type="entry name" value="Ceramidase"/>
    <property type="match status" value="1"/>
</dbReference>
<dbReference type="AlphaFoldDB" id="A0AAD7XTQ4"/>
<evidence type="ECO:0000313" key="10">
    <source>
        <dbReference type="EMBL" id="KAJ8654110.1"/>
    </source>
</evidence>
<dbReference type="PANTHER" id="PTHR46187:SF3">
    <property type="entry name" value="ALKALINE CERAMIDASE 3"/>
    <property type="match status" value="1"/>
</dbReference>
<feature type="transmembrane region" description="Helical" evidence="9">
    <location>
        <begin position="66"/>
        <end position="84"/>
    </location>
</feature>
<protein>
    <recommendedName>
        <fullName evidence="12">Alkaline phytoceramidase</fullName>
    </recommendedName>
</protein>
<dbReference type="PANTHER" id="PTHR46187">
    <property type="entry name" value="ALKALINE CERAMIDASE 3"/>
    <property type="match status" value="1"/>
</dbReference>
<feature type="binding site" evidence="7">
    <location>
        <position position="20"/>
    </location>
    <ligand>
        <name>Ca(2+)</name>
        <dbReference type="ChEBI" id="CHEBI:29108"/>
    </ligand>
</feature>
<accession>A0AAD7XTQ4</accession>
<feature type="transmembrane region" description="Helical" evidence="9">
    <location>
        <begin position="140"/>
        <end position="160"/>
    </location>
</feature>
<keyword evidence="3 9" id="KW-0812">Transmembrane</keyword>
<evidence type="ECO:0000256" key="9">
    <source>
        <dbReference type="SAM" id="Phobius"/>
    </source>
</evidence>
<reference evidence="10 11" key="1">
    <citation type="submission" date="2023-03" db="EMBL/GenBank/DDBJ databases">
        <title>Genome sequence of Lichtheimia ornata CBS 291.66.</title>
        <authorList>
            <person name="Mohabir J.T."/>
            <person name="Shea T.P."/>
            <person name="Kurbessoian T."/>
            <person name="Berby B."/>
            <person name="Fontaine J."/>
            <person name="Livny J."/>
            <person name="Gnirke A."/>
            <person name="Stajich J.E."/>
            <person name="Cuomo C.A."/>
        </authorList>
    </citation>
    <scope>NUCLEOTIDE SEQUENCE [LARGE SCALE GENOMIC DNA]</scope>
    <source>
        <strain evidence="10">CBS 291.66</strain>
    </source>
</reference>
<evidence type="ECO:0000256" key="7">
    <source>
        <dbReference type="PIRSR" id="PIRSR608901-1"/>
    </source>
</evidence>
<evidence type="ECO:0000256" key="6">
    <source>
        <dbReference type="ARBA" id="ARBA00023136"/>
    </source>
</evidence>
<evidence type="ECO:0000256" key="8">
    <source>
        <dbReference type="PIRSR" id="PIRSR608901-2"/>
    </source>
</evidence>
<comment type="subcellular location">
    <subcellularLocation>
        <location evidence="1">Membrane</location>
        <topology evidence="1">Multi-pass membrane protein</topology>
    </subcellularLocation>
</comment>
<dbReference type="GO" id="GO:0005789">
    <property type="term" value="C:endoplasmic reticulum membrane"/>
    <property type="evidence" value="ECO:0007669"/>
    <property type="project" value="TreeGrafter"/>
</dbReference>
<feature type="binding site" evidence="8">
    <location>
        <position position="215"/>
    </location>
    <ligand>
        <name>Zn(2+)</name>
        <dbReference type="ChEBI" id="CHEBI:29105"/>
        <note>catalytic</note>
    </ligand>
</feature>
<keyword evidence="7" id="KW-0479">Metal-binding</keyword>
<dbReference type="GeneID" id="83217589"/>
<dbReference type="Proteomes" id="UP001234581">
    <property type="component" value="Unassembled WGS sequence"/>
</dbReference>
<dbReference type="GO" id="GO:0046872">
    <property type="term" value="F:metal ion binding"/>
    <property type="evidence" value="ECO:0007669"/>
    <property type="project" value="UniProtKB-KW"/>
</dbReference>